<reference evidence="1" key="1">
    <citation type="submission" date="2002-01" db="EMBL/GenBank/DDBJ databases">
        <title>Complete nucleotide sequence of the chloroplast genome from a fern, Psilotum nudum.</title>
        <authorList>
            <person name="Wakasugi T."/>
            <person name="Nishikawa A."/>
            <person name="Yamada K."/>
            <person name="Sugiura M."/>
        </authorList>
    </citation>
    <scope>NUCLEOTIDE SEQUENCE</scope>
</reference>
<dbReference type="RefSeq" id="NP_569678.1">
    <property type="nucleotide sequence ID" value="NC_003386.1"/>
</dbReference>
<organism evidence="1">
    <name type="scientific">Psilotum nudum</name>
    <name type="common">Whisk fern</name>
    <name type="synonym">Lycopodium nudum</name>
    <dbReference type="NCBI Taxonomy" id="3240"/>
    <lineage>
        <taxon>Eukaryota</taxon>
        <taxon>Viridiplantae</taxon>
        <taxon>Streptophyta</taxon>
        <taxon>Embryophyta</taxon>
        <taxon>Tracheophyta</taxon>
        <taxon>Polypodiopsida</taxon>
        <taxon>Ophioglossidae</taxon>
        <taxon>Psilotales</taxon>
        <taxon>Psilotaceae</taxon>
        <taxon>Psilotum</taxon>
    </lineage>
</organism>
<keyword evidence="1" id="KW-0150">Chloroplast</keyword>
<proteinExistence type="predicted"/>
<dbReference type="AlphaFoldDB" id="Q8W7G6"/>
<dbReference type="EMBL" id="AP004638">
    <property type="protein sequence ID" value="BAB84267.1"/>
    <property type="molecule type" value="Genomic_DNA"/>
</dbReference>
<dbReference type="GeneID" id="2545247"/>
<dbReference type="GeneID" id="2545241"/>
<protein>
    <submittedName>
        <fullName evidence="1">Uncharacterized protein</fullName>
    </submittedName>
</protein>
<sequence>MTPDQGMIDLSQLLSTPEGPLFPPGLGDSGTVTGNLPTTKSKQIFRRIGIGSPRIGFEPTTHRLTADCSTAELPRKDADSFILHTFEERCFLEPPYHHCSKIQSISTSWALHTPHLLL</sequence>
<keyword evidence="1" id="KW-0934">Plastid</keyword>
<name>Q8W7G6_PSINU</name>
<dbReference type="RefSeq" id="NP_569700.1">
    <property type="nucleotide sequence ID" value="NC_003386.1"/>
</dbReference>
<accession>Q8W7G6</accession>
<geneLocation type="chloroplast" evidence="1"/>
<evidence type="ECO:0000313" key="1">
    <source>
        <dbReference type="EMBL" id="BAB84289.1"/>
    </source>
</evidence>
<dbReference type="EMBL" id="AP004638">
    <property type="protein sequence ID" value="BAB84289.1"/>
    <property type="molecule type" value="Genomic_DNA"/>
</dbReference>